<evidence type="ECO:0000256" key="7">
    <source>
        <dbReference type="ARBA" id="ARBA00023128"/>
    </source>
</evidence>
<evidence type="ECO:0000256" key="4">
    <source>
        <dbReference type="ARBA" id="ARBA00022723"/>
    </source>
</evidence>
<dbReference type="EMBL" id="JBGBPQ010000013">
    <property type="protein sequence ID" value="KAL1512218.1"/>
    <property type="molecule type" value="Genomic_DNA"/>
</dbReference>
<reference evidence="12 13" key="1">
    <citation type="journal article" date="2024" name="Science">
        <title>Giant polyketide synthase enzymes in the biosynthesis of giant marine polyether toxins.</title>
        <authorList>
            <person name="Fallon T.R."/>
            <person name="Shende V.V."/>
            <person name="Wierzbicki I.H."/>
            <person name="Pendleton A.L."/>
            <person name="Watervoot N.F."/>
            <person name="Auber R.P."/>
            <person name="Gonzalez D.J."/>
            <person name="Wisecaver J.H."/>
            <person name="Moore B.S."/>
        </authorList>
    </citation>
    <scope>NUCLEOTIDE SEQUENCE [LARGE SCALE GENOMIC DNA]</scope>
    <source>
        <strain evidence="12 13">12B1</strain>
    </source>
</reference>
<evidence type="ECO:0000256" key="8">
    <source>
        <dbReference type="ARBA" id="ARBA00023136"/>
    </source>
</evidence>
<protein>
    <recommendedName>
        <fullName evidence="10">Holocytochrome c-type synthase</fullName>
        <ecNumber evidence="10">4.4.1.17</ecNumber>
    </recommendedName>
</protein>
<name>A0AB34J3H3_PRYPA</name>
<feature type="region of interest" description="Disordered" evidence="11">
    <location>
        <begin position="1"/>
        <end position="103"/>
    </location>
</feature>
<accession>A0AB34J3H3</accession>
<organism evidence="12 13">
    <name type="scientific">Prymnesium parvum</name>
    <name type="common">Toxic golden alga</name>
    <dbReference type="NCBI Taxonomy" id="97485"/>
    <lineage>
        <taxon>Eukaryota</taxon>
        <taxon>Haptista</taxon>
        <taxon>Haptophyta</taxon>
        <taxon>Prymnesiophyceae</taxon>
        <taxon>Prymnesiales</taxon>
        <taxon>Prymnesiaceae</taxon>
        <taxon>Prymnesium</taxon>
    </lineage>
</organism>
<feature type="compositionally biased region" description="Polar residues" evidence="11">
    <location>
        <begin position="90"/>
        <end position="99"/>
    </location>
</feature>
<dbReference type="GO" id="GO:0005743">
    <property type="term" value="C:mitochondrial inner membrane"/>
    <property type="evidence" value="ECO:0007669"/>
    <property type="project" value="UniProtKB-SubCell"/>
</dbReference>
<comment type="similarity">
    <text evidence="2 10">Belongs to the cytochrome c-type heme lyase family.</text>
</comment>
<keyword evidence="8 10" id="KW-0472">Membrane</keyword>
<dbReference type="Pfam" id="PF01265">
    <property type="entry name" value="Cyto_heme_lyase"/>
    <property type="match status" value="1"/>
</dbReference>
<keyword evidence="4 10" id="KW-0479">Metal-binding</keyword>
<evidence type="ECO:0000256" key="6">
    <source>
        <dbReference type="ARBA" id="ARBA00023004"/>
    </source>
</evidence>
<sequence length="252" mass="27953">MSATSCPSAAVETKPQPCPVGGARAPPSSCPVSSDGTPPACPARSAEVLQQAANGCGAPLNPSNAMPATPNQAPAAGQRRPLPTRRVESTIPNGDTSDGPNWMYPSEQMFYNAMRRKGFDPREEDMKAVVAIHNTVNERVWHHIMEWEALHPECTEKRKLLRFQGNADDPTMKARARMMMGYNAPFDRHDWVLDRCGKEVNYLIDFYQGKQQSGKPVAMHIDARPAGDDLSGVWDRIRLPFIKLWRAGREED</sequence>
<dbReference type="InterPro" id="IPR000511">
    <property type="entry name" value="Holocyt_c/c1_synthase"/>
</dbReference>
<evidence type="ECO:0000256" key="1">
    <source>
        <dbReference type="ARBA" id="ARBA00004273"/>
    </source>
</evidence>
<dbReference type="Proteomes" id="UP001515480">
    <property type="component" value="Unassembled WGS sequence"/>
</dbReference>
<evidence type="ECO:0000313" key="12">
    <source>
        <dbReference type="EMBL" id="KAL1512218.1"/>
    </source>
</evidence>
<dbReference type="EC" id="4.4.1.17" evidence="10"/>
<dbReference type="PROSITE" id="PS00822">
    <property type="entry name" value="CYTO_HEME_LYASE_2"/>
    <property type="match status" value="1"/>
</dbReference>
<comment type="function">
    <text evidence="10">Lyase that catalyzes the covalent linking of the heme group to the cytochrome C apoprotein to produce the mature functional cytochrome.</text>
</comment>
<gene>
    <name evidence="12" type="ORF">AB1Y20_005481</name>
</gene>
<keyword evidence="13" id="KW-1185">Reference proteome</keyword>
<feature type="compositionally biased region" description="Polar residues" evidence="11">
    <location>
        <begin position="61"/>
        <end position="72"/>
    </location>
</feature>
<evidence type="ECO:0000256" key="2">
    <source>
        <dbReference type="ARBA" id="ARBA00007255"/>
    </source>
</evidence>
<keyword evidence="9 10" id="KW-0456">Lyase</keyword>
<keyword evidence="3 10" id="KW-0349">Heme</keyword>
<keyword evidence="5 10" id="KW-0999">Mitochondrion inner membrane</keyword>
<proteinExistence type="inferred from homology"/>
<keyword evidence="7 10" id="KW-0496">Mitochondrion</keyword>
<dbReference type="GO" id="GO:0004408">
    <property type="term" value="F:holocytochrome-c synthase activity"/>
    <property type="evidence" value="ECO:0007669"/>
    <property type="project" value="UniProtKB-EC"/>
</dbReference>
<evidence type="ECO:0000256" key="5">
    <source>
        <dbReference type="ARBA" id="ARBA00022792"/>
    </source>
</evidence>
<evidence type="ECO:0000256" key="11">
    <source>
        <dbReference type="SAM" id="MobiDB-lite"/>
    </source>
</evidence>
<dbReference type="PANTHER" id="PTHR12743:SF0">
    <property type="entry name" value="HOLOCYTOCHROME C-TYPE SYNTHASE"/>
    <property type="match status" value="1"/>
</dbReference>
<evidence type="ECO:0000313" key="13">
    <source>
        <dbReference type="Proteomes" id="UP001515480"/>
    </source>
</evidence>
<evidence type="ECO:0000256" key="9">
    <source>
        <dbReference type="ARBA" id="ARBA00023239"/>
    </source>
</evidence>
<comment type="caution">
    <text evidence="12">The sequence shown here is derived from an EMBL/GenBank/DDBJ whole genome shotgun (WGS) entry which is preliminary data.</text>
</comment>
<evidence type="ECO:0000256" key="3">
    <source>
        <dbReference type="ARBA" id="ARBA00022617"/>
    </source>
</evidence>
<dbReference type="GO" id="GO:0046872">
    <property type="term" value="F:metal ion binding"/>
    <property type="evidence" value="ECO:0007669"/>
    <property type="project" value="UniProtKB-KW"/>
</dbReference>
<dbReference type="AlphaFoldDB" id="A0AB34J3H3"/>
<comment type="subcellular location">
    <subcellularLocation>
        <location evidence="1 10">Mitochondrion inner membrane</location>
    </subcellularLocation>
</comment>
<keyword evidence="6 10" id="KW-0408">Iron</keyword>
<evidence type="ECO:0000256" key="10">
    <source>
        <dbReference type="RuleBase" id="RU363130"/>
    </source>
</evidence>
<comment type="catalytic activity">
    <reaction evidence="10">
        <text>holo-[cytochrome c] = apo-[cytochrome c] + heme b</text>
        <dbReference type="Rhea" id="RHEA:22648"/>
        <dbReference type="Rhea" id="RHEA-COMP:10725"/>
        <dbReference type="Rhea" id="RHEA-COMP:10726"/>
        <dbReference type="ChEBI" id="CHEBI:29950"/>
        <dbReference type="ChEBI" id="CHEBI:60344"/>
        <dbReference type="ChEBI" id="CHEBI:83739"/>
        <dbReference type="EC" id="4.4.1.17"/>
    </reaction>
</comment>
<dbReference type="PANTHER" id="PTHR12743">
    <property type="entry name" value="CYTOCHROME C1 HEME LYASE"/>
    <property type="match status" value="1"/>
</dbReference>